<dbReference type="GO" id="GO:0060298">
    <property type="term" value="P:positive regulation of sarcomere organization"/>
    <property type="evidence" value="ECO:0007669"/>
    <property type="project" value="UniProtKB-ARBA"/>
</dbReference>
<dbReference type="GO" id="GO:0045989">
    <property type="term" value="P:positive regulation of striated muscle contraction"/>
    <property type="evidence" value="ECO:0007669"/>
    <property type="project" value="UniProtKB-ARBA"/>
</dbReference>
<dbReference type="PROSITE" id="PS50835">
    <property type="entry name" value="IG_LIKE"/>
    <property type="match status" value="5"/>
</dbReference>
<sequence>MSIAEKLDSAFGTEQACLKIKEILSNIHRRLDKAAEAKKQATEEMIRQISKTMDSCADLIKSSYPILPEESPGSPPLPPTQQHKASDSDAALTHIESTLNHVLTQVGQLELDLEALLENEPENEEVLKSELNQLKAFAINYKLLSLNFTTFFKNLREVDVLIDDETERNPMATESTAYEEADEILKICRDHAGEIVMNIREIEPEDSGKLDEARLLAAIEEKRLEWDEAMRRKAKAIAARDLQQIERQLADLKKHLEITRGQYGESLLAARECSTSFSAFEETIDILGTKIDKFIQHVDEDMKGKVSTLKENWASFLQMTRERRRLIDLSLQYFTLVNEAETWFKDGSKLLITIARKSASVKSPREADELLGELESFVKPGEVKQDERIAKISQLASHLYGEEKRRLYDAMMVKENREMLDSLNSMNNELSVLAENLRLKHAVVAAEEPIKLTVSVTSEEAPVVERTSSPVKAAPTESPMTTSSTSTSTIKETVVTTLNTIETSFIRPITPTMLEKETQFEILPSNAPEKRERDTVTQTVDEKLFEKETQTDVEMKPVVVIPPSFTSPLKDIAINEGEKIRFQCIVTGTPEPTITWLKDGLLVTSSNLDYKTEFKNGVCSLTIDETFAADSSIFTCRAATEAGTAETSAKLVVKESQDRMLSPPRFEMPLPPSTTLIEGTVNHQLSCLVKGNPLPTVEWFKDDVNIDTSSEFIITFNNGLCILKFDEVILEDAGNYSCKATNKAGDAETKSELLVEARSITFLEPLSKKTMARTGHKLKLECRTNTPCEFSWFHDGKPVKDNIKTDATSSTLMITEAYAKDAGHYVVIAKNPRLGENKCSCNVVVKGRLPNETSDSEFHSDMEPTRPKVKMALQDTKVNDGDRVVLDCVITGQPEPEVIWYHEDEPIKESKDFQLLFHGDKCSLVIKEAFQEDSGKYRVTAINSAGEANSSCKLTVSGPQEKGGRKKEVTPEVLVPPKFSKLIEDTMVNENDEVILKCSISEGNPTPAVKWYKNAVEITDKPGYV</sequence>
<dbReference type="PANTHER" id="PTHR47633:SF4">
    <property type="entry name" value="MYOPALLADIN ISOFORM X1"/>
    <property type="match status" value="1"/>
</dbReference>
<dbReference type="EMBL" id="CAJVCH010497501">
    <property type="protein sequence ID" value="CAG7821016.1"/>
    <property type="molecule type" value="Genomic_DNA"/>
</dbReference>
<feature type="compositionally biased region" description="Low complexity" evidence="5">
    <location>
        <begin position="475"/>
        <end position="488"/>
    </location>
</feature>
<gene>
    <name evidence="7" type="ORF">AFUS01_LOCUS31379</name>
</gene>
<organism evidence="7 8">
    <name type="scientific">Allacma fusca</name>
    <dbReference type="NCBI Taxonomy" id="39272"/>
    <lineage>
        <taxon>Eukaryota</taxon>
        <taxon>Metazoa</taxon>
        <taxon>Ecdysozoa</taxon>
        <taxon>Arthropoda</taxon>
        <taxon>Hexapoda</taxon>
        <taxon>Collembola</taxon>
        <taxon>Symphypleona</taxon>
        <taxon>Sminthuridae</taxon>
        <taxon>Allacma</taxon>
    </lineage>
</organism>
<dbReference type="FunFam" id="2.60.40.10:FF:000107">
    <property type="entry name" value="Myosin, light chain kinase a"/>
    <property type="match status" value="2"/>
</dbReference>
<dbReference type="InterPro" id="IPR007110">
    <property type="entry name" value="Ig-like_dom"/>
</dbReference>
<dbReference type="AlphaFoldDB" id="A0A8J2KW92"/>
<dbReference type="CDD" id="cd00096">
    <property type="entry name" value="Ig"/>
    <property type="match status" value="1"/>
</dbReference>
<evidence type="ECO:0000256" key="3">
    <source>
        <dbReference type="ARBA" id="ARBA00023319"/>
    </source>
</evidence>
<dbReference type="Proteomes" id="UP000708208">
    <property type="component" value="Unassembled WGS sequence"/>
</dbReference>
<evidence type="ECO:0000259" key="6">
    <source>
        <dbReference type="PROSITE" id="PS50835"/>
    </source>
</evidence>
<evidence type="ECO:0000313" key="7">
    <source>
        <dbReference type="EMBL" id="CAG7821016.1"/>
    </source>
</evidence>
<comment type="caution">
    <text evidence="7">The sequence shown here is derived from an EMBL/GenBank/DDBJ whole genome shotgun (WGS) entry which is preliminary data.</text>
</comment>
<accession>A0A8J2KW92</accession>
<dbReference type="Pfam" id="PF07679">
    <property type="entry name" value="I-set"/>
    <property type="match status" value="4"/>
</dbReference>
<feature type="region of interest" description="Disordered" evidence="5">
    <location>
        <begin position="465"/>
        <end position="488"/>
    </location>
</feature>
<dbReference type="InterPro" id="IPR003599">
    <property type="entry name" value="Ig_sub"/>
</dbReference>
<feature type="region of interest" description="Disordered" evidence="5">
    <location>
        <begin position="65"/>
        <end position="90"/>
    </location>
</feature>
<keyword evidence="4" id="KW-0175">Coiled coil</keyword>
<keyword evidence="2" id="KW-0963">Cytoplasm</keyword>
<dbReference type="PANTHER" id="PTHR47633">
    <property type="entry name" value="IMMUNOGLOBULIN"/>
    <property type="match status" value="1"/>
</dbReference>
<evidence type="ECO:0000256" key="1">
    <source>
        <dbReference type="ARBA" id="ARBA00004496"/>
    </source>
</evidence>
<dbReference type="SMART" id="SM00409">
    <property type="entry name" value="IG"/>
    <property type="match status" value="4"/>
</dbReference>
<dbReference type="GO" id="GO:0005737">
    <property type="term" value="C:cytoplasm"/>
    <property type="evidence" value="ECO:0007669"/>
    <property type="project" value="UniProtKB-SubCell"/>
</dbReference>
<evidence type="ECO:0000313" key="8">
    <source>
        <dbReference type="Proteomes" id="UP000708208"/>
    </source>
</evidence>
<dbReference type="OrthoDB" id="2152335at2759"/>
<dbReference type="FunFam" id="2.60.40.10:FF:000425">
    <property type="entry name" value="Myosin light chain kinase"/>
    <property type="match status" value="1"/>
</dbReference>
<protein>
    <recommendedName>
        <fullName evidence="6">Ig-like domain-containing protein</fullName>
    </recommendedName>
</protein>
<feature type="domain" description="Ig-like" evidence="6">
    <location>
        <begin position="664"/>
        <end position="756"/>
    </location>
</feature>
<feature type="domain" description="Ig-like" evidence="6">
    <location>
        <begin position="867"/>
        <end position="955"/>
    </location>
</feature>
<proteinExistence type="predicted"/>
<evidence type="ECO:0000256" key="4">
    <source>
        <dbReference type="SAM" id="Coils"/>
    </source>
</evidence>
<dbReference type="InterPro" id="IPR013098">
    <property type="entry name" value="Ig_I-set"/>
</dbReference>
<keyword evidence="8" id="KW-1185">Reference proteome</keyword>
<feature type="coiled-coil region" evidence="4">
    <location>
        <begin position="235"/>
        <end position="262"/>
    </location>
</feature>
<feature type="domain" description="Ig-like" evidence="6">
    <location>
        <begin position="765"/>
        <end position="831"/>
    </location>
</feature>
<feature type="domain" description="Ig-like" evidence="6">
    <location>
        <begin position="563"/>
        <end position="652"/>
    </location>
</feature>
<name>A0A8J2KW92_9HEXA</name>
<evidence type="ECO:0000256" key="2">
    <source>
        <dbReference type="ARBA" id="ARBA00022490"/>
    </source>
</evidence>
<keyword evidence="3" id="KW-0393">Immunoglobulin domain</keyword>
<dbReference type="InterPro" id="IPR003598">
    <property type="entry name" value="Ig_sub2"/>
</dbReference>
<feature type="domain" description="Ig-like" evidence="6">
    <location>
        <begin position="977"/>
        <end position="1025"/>
    </location>
</feature>
<dbReference type="SMART" id="SM00408">
    <property type="entry name" value="IGc2"/>
    <property type="match status" value="4"/>
</dbReference>
<dbReference type="GO" id="GO:0040017">
    <property type="term" value="P:positive regulation of locomotion"/>
    <property type="evidence" value="ECO:0007669"/>
    <property type="project" value="UniProtKB-ARBA"/>
</dbReference>
<evidence type="ECO:0000256" key="5">
    <source>
        <dbReference type="SAM" id="MobiDB-lite"/>
    </source>
</evidence>
<comment type="subcellular location">
    <subcellularLocation>
        <location evidence="1">Cytoplasm</location>
    </subcellularLocation>
</comment>
<reference evidence="7" key="1">
    <citation type="submission" date="2021-06" db="EMBL/GenBank/DDBJ databases">
        <authorList>
            <person name="Hodson N. C."/>
            <person name="Mongue J. A."/>
            <person name="Jaron S. K."/>
        </authorList>
    </citation>
    <scope>NUCLEOTIDE SEQUENCE</scope>
</reference>
<feature type="non-terminal residue" evidence="7">
    <location>
        <position position="1"/>
    </location>
</feature>